<keyword evidence="1" id="KW-0812">Transmembrane</keyword>
<dbReference type="STRING" id="1227490.C479_07508"/>
<keyword evidence="1" id="KW-0472">Membrane</keyword>
<dbReference type="Proteomes" id="UP000011560">
    <property type="component" value="Unassembled WGS sequence"/>
</dbReference>
<feature type="transmembrane region" description="Helical" evidence="1">
    <location>
        <begin position="76"/>
        <end position="95"/>
    </location>
</feature>
<dbReference type="RefSeq" id="WP_007700238.1">
    <property type="nucleotide sequence ID" value="NZ_AOIQ01000013.1"/>
</dbReference>
<evidence type="ECO:0000256" key="1">
    <source>
        <dbReference type="SAM" id="Phobius"/>
    </source>
</evidence>
<feature type="transmembrane region" description="Helical" evidence="1">
    <location>
        <begin position="42"/>
        <end position="64"/>
    </location>
</feature>
<feature type="transmembrane region" description="Helical" evidence="1">
    <location>
        <begin position="101"/>
        <end position="118"/>
    </location>
</feature>
<dbReference type="EMBL" id="AOIQ01000013">
    <property type="protein sequence ID" value="ELZ11137.1"/>
    <property type="molecule type" value="Genomic_DNA"/>
</dbReference>
<keyword evidence="3" id="KW-1185">Reference proteome</keyword>
<comment type="caution">
    <text evidence="2">The sequence shown here is derived from an EMBL/GenBank/DDBJ whole genome shotgun (WGS) entry which is preliminary data.</text>
</comment>
<accession>M0BKY0</accession>
<gene>
    <name evidence="2" type="ORF">C479_07508</name>
</gene>
<evidence type="ECO:0000313" key="3">
    <source>
        <dbReference type="Proteomes" id="UP000011560"/>
    </source>
</evidence>
<evidence type="ECO:0000313" key="2">
    <source>
        <dbReference type="EMBL" id="ELZ11137.1"/>
    </source>
</evidence>
<protein>
    <submittedName>
        <fullName evidence="2">Uncharacterized protein</fullName>
    </submittedName>
</protein>
<proteinExistence type="predicted"/>
<dbReference type="AlphaFoldDB" id="M0BKY0"/>
<keyword evidence="1" id="KW-1133">Transmembrane helix</keyword>
<name>M0BKY0_9EURY</name>
<sequence>MKATARSLRALLSNPIVRESVLLVFLLVGSHLEGVVEVPKYVSIGAVIPILVGLFAGIGLRLSLGDESDWSAFPHILVVFVVGGAFSWIVSAALFGSVGESVRISGFCLAVLLGSVLARSWRAGRRLGTTA</sequence>
<organism evidence="2 3">
    <name type="scientific">Halovivax asiaticus JCM 14624</name>
    <dbReference type="NCBI Taxonomy" id="1227490"/>
    <lineage>
        <taxon>Archaea</taxon>
        <taxon>Methanobacteriati</taxon>
        <taxon>Methanobacteriota</taxon>
        <taxon>Stenosarchaea group</taxon>
        <taxon>Halobacteria</taxon>
        <taxon>Halobacteriales</taxon>
        <taxon>Natrialbaceae</taxon>
        <taxon>Halovivax</taxon>
    </lineage>
</organism>
<reference evidence="2 3" key="1">
    <citation type="journal article" date="2014" name="PLoS Genet.">
        <title>Phylogenetically driven sequencing of extremely halophilic archaea reveals strategies for static and dynamic osmo-response.</title>
        <authorList>
            <person name="Becker E.A."/>
            <person name="Seitzer P.M."/>
            <person name="Tritt A."/>
            <person name="Larsen D."/>
            <person name="Krusor M."/>
            <person name="Yao A.I."/>
            <person name="Wu D."/>
            <person name="Madern D."/>
            <person name="Eisen J.A."/>
            <person name="Darling A.E."/>
            <person name="Facciotti M.T."/>
        </authorList>
    </citation>
    <scope>NUCLEOTIDE SEQUENCE [LARGE SCALE GENOMIC DNA]</scope>
    <source>
        <strain evidence="2 3">JCM 14624</strain>
    </source>
</reference>